<feature type="compositionally biased region" description="Polar residues" evidence="1">
    <location>
        <begin position="46"/>
        <end position="62"/>
    </location>
</feature>
<evidence type="ECO:0000313" key="4">
    <source>
        <dbReference type="EMBL" id="ORY51942.1"/>
    </source>
</evidence>
<dbReference type="AlphaFoldDB" id="A0A1Y2CY27"/>
<dbReference type="SMART" id="SM00443">
    <property type="entry name" value="G_patch"/>
    <property type="match status" value="1"/>
</dbReference>
<keyword evidence="5" id="KW-1185">Reference proteome</keyword>
<dbReference type="GO" id="GO:0003676">
    <property type="term" value="F:nucleic acid binding"/>
    <property type="evidence" value="ECO:0007669"/>
    <property type="project" value="UniProtKB-UniRule"/>
</dbReference>
<evidence type="ECO:0000259" key="3">
    <source>
        <dbReference type="PROSITE" id="PS51061"/>
    </source>
</evidence>
<feature type="region of interest" description="Disordered" evidence="1">
    <location>
        <begin position="323"/>
        <end position="345"/>
    </location>
</feature>
<feature type="compositionally biased region" description="Basic residues" evidence="1">
    <location>
        <begin position="326"/>
        <end position="337"/>
    </location>
</feature>
<feature type="region of interest" description="Disordered" evidence="1">
    <location>
        <begin position="141"/>
        <end position="161"/>
    </location>
</feature>
<proteinExistence type="predicted"/>
<dbReference type="CDD" id="cd02325">
    <property type="entry name" value="R3H"/>
    <property type="match status" value="1"/>
</dbReference>
<feature type="region of interest" description="Disordered" evidence="1">
    <location>
        <begin position="12"/>
        <end position="110"/>
    </location>
</feature>
<dbReference type="PANTHER" id="PTHR14195">
    <property type="entry name" value="G PATCH DOMAIN CONTAINING PROTEIN 2"/>
    <property type="match status" value="1"/>
</dbReference>
<evidence type="ECO:0000259" key="2">
    <source>
        <dbReference type="PROSITE" id="PS50174"/>
    </source>
</evidence>
<feature type="region of interest" description="Disordered" evidence="1">
    <location>
        <begin position="293"/>
        <end position="312"/>
    </location>
</feature>
<evidence type="ECO:0000313" key="5">
    <source>
        <dbReference type="Proteomes" id="UP000193642"/>
    </source>
</evidence>
<dbReference type="InterPro" id="IPR051189">
    <property type="entry name" value="Splicing_assoc_domain"/>
</dbReference>
<dbReference type="OrthoDB" id="21470at2759"/>
<dbReference type="Proteomes" id="UP000193642">
    <property type="component" value="Unassembled WGS sequence"/>
</dbReference>
<feature type="region of interest" description="Disordered" evidence="1">
    <location>
        <begin position="463"/>
        <end position="505"/>
    </location>
</feature>
<feature type="compositionally biased region" description="Basic residues" evidence="1">
    <location>
        <begin position="63"/>
        <end position="72"/>
    </location>
</feature>
<gene>
    <name evidence="4" type="ORF">BCR33DRAFT_845929</name>
</gene>
<feature type="compositionally biased region" description="Acidic residues" evidence="1">
    <location>
        <begin position="216"/>
        <end position="235"/>
    </location>
</feature>
<accession>A0A1Y2CY27</accession>
<dbReference type="Pfam" id="PF01585">
    <property type="entry name" value="G-patch"/>
    <property type="match status" value="1"/>
</dbReference>
<feature type="domain" description="G-patch" evidence="2">
    <location>
        <begin position="507"/>
        <end position="566"/>
    </location>
</feature>
<comment type="caution">
    <text evidence="4">The sequence shown here is derived from an EMBL/GenBank/DDBJ whole genome shotgun (WGS) entry which is preliminary data.</text>
</comment>
<protein>
    <recommendedName>
        <fullName evidence="6">G-patch domain-containing protein</fullName>
    </recommendedName>
</protein>
<name>A0A1Y2CY27_9FUNG</name>
<feature type="compositionally biased region" description="Low complexity" evidence="1">
    <location>
        <begin position="12"/>
        <end position="30"/>
    </location>
</feature>
<dbReference type="PROSITE" id="PS50174">
    <property type="entry name" value="G_PATCH"/>
    <property type="match status" value="1"/>
</dbReference>
<dbReference type="InterPro" id="IPR000467">
    <property type="entry name" value="G_patch_dom"/>
</dbReference>
<dbReference type="EMBL" id="MCGO01000004">
    <property type="protein sequence ID" value="ORY51942.1"/>
    <property type="molecule type" value="Genomic_DNA"/>
</dbReference>
<dbReference type="STRING" id="329046.A0A1Y2CY27"/>
<feature type="compositionally biased region" description="Polar residues" evidence="1">
    <location>
        <begin position="263"/>
        <end position="281"/>
    </location>
</feature>
<dbReference type="PROSITE" id="PS51061">
    <property type="entry name" value="R3H"/>
    <property type="match status" value="1"/>
</dbReference>
<feature type="domain" description="R3H" evidence="3">
    <location>
        <begin position="375"/>
        <end position="440"/>
    </location>
</feature>
<evidence type="ECO:0008006" key="6">
    <source>
        <dbReference type="Google" id="ProtNLM"/>
    </source>
</evidence>
<dbReference type="InterPro" id="IPR001374">
    <property type="entry name" value="R3H_dom"/>
</dbReference>
<feature type="region of interest" description="Disordered" evidence="1">
    <location>
        <begin position="216"/>
        <end position="288"/>
    </location>
</feature>
<evidence type="ECO:0000256" key="1">
    <source>
        <dbReference type="SAM" id="MobiDB-lite"/>
    </source>
</evidence>
<organism evidence="4 5">
    <name type="scientific">Rhizoclosmatium globosum</name>
    <dbReference type="NCBI Taxonomy" id="329046"/>
    <lineage>
        <taxon>Eukaryota</taxon>
        <taxon>Fungi</taxon>
        <taxon>Fungi incertae sedis</taxon>
        <taxon>Chytridiomycota</taxon>
        <taxon>Chytridiomycota incertae sedis</taxon>
        <taxon>Chytridiomycetes</taxon>
        <taxon>Chytridiales</taxon>
        <taxon>Chytriomycetaceae</taxon>
        <taxon>Rhizoclosmatium</taxon>
    </lineage>
</organism>
<feature type="compositionally biased region" description="Acidic residues" evidence="1">
    <location>
        <begin position="147"/>
        <end position="161"/>
    </location>
</feature>
<sequence>MDDLFVIDRTGAATAAASSSSTTNAQTDQTPQYETFIPLAIPASTFHKTPATTRPFQSTPRNPRQKKGKGKYKANTQRQPNYGFPTRSKPAAIDWRGRPQHQQQDDANEDDELIRDYIANLEHGEDGASWMGTRVGDMQGLGVGGFSDDDDDDDADSDNVDVSDMLGELVDSDAESDVDLEDAVVKPVAKKKANRFALPESGVFEELTEMADEELLEQLESEEDDEDDDSDDSDSSLDLGDIYIEGDEDGMDERPSFTGGKSKWNTMVGSSSAKVTDTSRFNDIHNGTFKKRTSEGASLVSKEESDSDEDEDVYGIALNGQPLSKSARRKQAKRDRKQKRDKDRELRNALKEEQARIAHAVAKKKAGAAIDAEITRILHKVNKTIFEFMVPDNSDLPVLTLPAMPGAIRRLVKDMAPMYGLTVTLKGTHGDKQLVLHRNKNSRMPNDWQMVVEKVLSKKGNKILKGNTWSGKKSGKKQRRGPPGAPDDRTAPRPGDVVGEGAAPISEDNLGHKMMLMMGWTPGKALGAASSAATSSAINRDEDDNEDVREFRLGYNSGTGLGSSTESLNADVGGMKLMEPISVTVRAKRRGLGAE</sequence>
<reference evidence="4 5" key="1">
    <citation type="submission" date="2016-07" db="EMBL/GenBank/DDBJ databases">
        <title>Pervasive Adenine N6-methylation of Active Genes in Fungi.</title>
        <authorList>
            <consortium name="DOE Joint Genome Institute"/>
            <person name="Mondo S.J."/>
            <person name="Dannebaum R.O."/>
            <person name="Kuo R.C."/>
            <person name="Labutti K."/>
            <person name="Haridas S."/>
            <person name="Kuo A."/>
            <person name="Salamov A."/>
            <person name="Ahrendt S.R."/>
            <person name="Lipzen A."/>
            <person name="Sullivan W."/>
            <person name="Andreopoulos W.B."/>
            <person name="Clum A."/>
            <person name="Lindquist E."/>
            <person name="Daum C."/>
            <person name="Ramamoorthy G.K."/>
            <person name="Gryganskyi A."/>
            <person name="Culley D."/>
            <person name="Magnuson J.K."/>
            <person name="James T.Y."/>
            <person name="O'Malley M.A."/>
            <person name="Stajich J.E."/>
            <person name="Spatafora J.W."/>
            <person name="Visel A."/>
            <person name="Grigoriev I.V."/>
        </authorList>
    </citation>
    <scope>NUCLEOTIDE SEQUENCE [LARGE SCALE GENOMIC DNA]</scope>
    <source>
        <strain evidence="4 5">JEL800</strain>
    </source>
</reference>